<dbReference type="AlphaFoldDB" id="A0A166AHV4"/>
<keyword evidence="4 12" id="KW-0349">Heme</keyword>
<dbReference type="InterPro" id="IPR017972">
    <property type="entry name" value="Cyt_P450_CS"/>
</dbReference>
<dbReference type="CDD" id="cd11041">
    <property type="entry name" value="CYP503A1-like"/>
    <property type="match status" value="1"/>
</dbReference>
<protein>
    <submittedName>
        <fullName evidence="14">Cytochrome P450</fullName>
    </submittedName>
</protein>
<feature type="binding site" description="axial binding residue" evidence="12">
    <location>
        <position position="454"/>
    </location>
    <ligand>
        <name>heme</name>
        <dbReference type="ChEBI" id="CHEBI:30413"/>
    </ligand>
    <ligandPart>
        <name>Fe</name>
        <dbReference type="ChEBI" id="CHEBI:18248"/>
    </ligandPart>
</feature>
<evidence type="ECO:0000256" key="3">
    <source>
        <dbReference type="ARBA" id="ARBA00010617"/>
    </source>
</evidence>
<comment type="cofactor">
    <cofactor evidence="1 12">
        <name>heme</name>
        <dbReference type="ChEBI" id="CHEBI:30413"/>
    </cofactor>
</comment>
<keyword evidence="9 12" id="KW-0408">Iron</keyword>
<dbReference type="SUPFAM" id="SSF48264">
    <property type="entry name" value="Cytochrome P450"/>
    <property type="match status" value="1"/>
</dbReference>
<dbReference type="PRINTS" id="PR00465">
    <property type="entry name" value="EP450IV"/>
</dbReference>
<dbReference type="OrthoDB" id="1844152at2759"/>
<organism evidence="14 15">
    <name type="scientific">Sistotremastrum suecicum HHB10207 ss-3</name>
    <dbReference type="NCBI Taxonomy" id="1314776"/>
    <lineage>
        <taxon>Eukaryota</taxon>
        <taxon>Fungi</taxon>
        <taxon>Dikarya</taxon>
        <taxon>Basidiomycota</taxon>
        <taxon>Agaricomycotina</taxon>
        <taxon>Agaricomycetes</taxon>
        <taxon>Sistotremastrales</taxon>
        <taxon>Sistotremastraceae</taxon>
        <taxon>Sistotremastrum</taxon>
    </lineage>
</organism>
<dbReference type="Pfam" id="PF00067">
    <property type="entry name" value="p450"/>
    <property type="match status" value="1"/>
</dbReference>
<evidence type="ECO:0000256" key="2">
    <source>
        <dbReference type="ARBA" id="ARBA00004370"/>
    </source>
</evidence>
<accession>A0A166AHV4</accession>
<proteinExistence type="inferred from homology"/>
<evidence type="ECO:0000256" key="8">
    <source>
        <dbReference type="ARBA" id="ARBA00023002"/>
    </source>
</evidence>
<keyword evidence="5" id="KW-0812">Transmembrane</keyword>
<keyword evidence="10 13" id="KW-0503">Monooxygenase</keyword>
<dbReference type="GO" id="GO:0004497">
    <property type="term" value="F:monooxygenase activity"/>
    <property type="evidence" value="ECO:0007669"/>
    <property type="project" value="UniProtKB-KW"/>
</dbReference>
<evidence type="ECO:0000256" key="5">
    <source>
        <dbReference type="ARBA" id="ARBA00022692"/>
    </source>
</evidence>
<comment type="subcellular location">
    <subcellularLocation>
        <location evidence="2">Membrane</location>
    </subcellularLocation>
</comment>
<name>A0A166AHV4_9AGAM</name>
<sequence length="514" mass="57318">MMDLNQLLATCQSHPWVAASLALLLYSAVKAYIVRWKSWVDVPALGPTGPLTSYLGAYRYFRHGDQVVQEGYDKYRGNGDIFKVADFSRWIVLVTSSELIDEMKRAPDDVLGFSEAADELLQVEYTMGPNVAENQYHVPIIRSNFTRSLTALFPDIIDEVSSAFSDKIRPGGDEWVSLSVMNSVSQITARVANRTFVGLPLCRDQEFVEMGIRYTLDVVMGAEITRMFPVFLKGIVSRFVIPVAATTKRACEKLLPEIQSRYEAMDANGKHYEEKPVDFLSFLMDEATGVEKKPEELSRRILMMNFVSGSTTSISFSHVLIFIATMPQFVAPLREEVEAVIAEEGWTRAALGRCHKLDSFVKECMRLRGAGDLSSLRIALKDFTLSNGTFIPKGTFVQGIAAGRHKDPEVYGANATEFDAFRFEKMREAGEVTKHHAVSVGIDFLPFGIGKHACPGRFFAVLLMKTMLAYILINYDVKTATGTAPPPVYFNTSCLPNPSAEVMFRRRKKGSPVA</sequence>
<dbReference type="STRING" id="1314776.A0A166AHV4"/>
<evidence type="ECO:0000256" key="4">
    <source>
        <dbReference type="ARBA" id="ARBA00022617"/>
    </source>
</evidence>
<evidence type="ECO:0000256" key="9">
    <source>
        <dbReference type="ARBA" id="ARBA00023004"/>
    </source>
</evidence>
<evidence type="ECO:0000256" key="7">
    <source>
        <dbReference type="ARBA" id="ARBA00022989"/>
    </source>
</evidence>
<dbReference type="PROSITE" id="PS00086">
    <property type="entry name" value="CYTOCHROME_P450"/>
    <property type="match status" value="1"/>
</dbReference>
<keyword evidence="15" id="KW-1185">Reference proteome</keyword>
<keyword evidence="8 13" id="KW-0560">Oxidoreductase</keyword>
<keyword evidence="7" id="KW-1133">Transmembrane helix</keyword>
<evidence type="ECO:0000313" key="15">
    <source>
        <dbReference type="Proteomes" id="UP000076798"/>
    </source>
</evidence>
<comment type="similarity">
    <text evidence="3 13">Belongs to the cytochrome P450 family.</text>
</comment>
<dbReference type="InterPro" id="IPR002403">
    <property type="entry name" value="Cyt_P450_E_grp-IV"/>
</dbReference>
<evidence type="ECO:0000256" key="6">
    <source>
        <dbReference type="ARBA" id="ARBA00022723"/>
    </source>
</evidence>
<keyword evidence="11" id="KW-0472">Membrane</keyword>
<dbReference type="InterPro" id="IPR001128">
    <property type="entry name" value="Cyt_P450"/>
</dbReference>
<dbReference type="GO" id="GO:0016705">
    <property type="term" value="F:oxidoreductase activity, acting on paired donors, with incorporation or reduction of molecular oxygen"/>
    <property type="evidence" value="ECO:0007669"/>
    <property type="project" value="InterPro"/>
</dbReference>
<evidence type="ECO:0000256" key="12">
    <source>
        <dbReference type="PIRSR" id="PIRSR602403-1"/>
    </source>
</evidence>
<dbReference type="PANTHER" id="PTHR46206">
    <property type="entry name" value="CYTOCHROME P450"/>
    <property type="match status" value="1"/>
</dbReference>
<dbReference type="PANTHER" id="PTHR46206:SF5">
    <property type="entry name" value="P450, PUTATIVE (EUROFUNG)-RELATED"/>
    <property type="match status" value="1"/>
</dbReference>
<evidence type="ECO:0000256" key="10">
    <source>
        <dbReference type="ARBA" id="ARBA00023033"/>
    </source>
</evidence>
<dbReference type="Proteomes" id="UP000076798">
    <property type="component" value="Unassembled WGS sequence"/>
</dbReference>
<gene>
    <name evidence="14" type="ORF">SISSUDRAFT_1025558</name>
</gene>
<dbReference type="GO" id="GO:0005506">
    <property type="term" value="F:iron ion binding"/>
    <property type="evidence" value="ECO:0007669"/>
    <property type="project" value="InterPro"/>
</dbReference>
<keyword evidence="6 12" id="KW-0479">Metal-binding</keyword>
<dbReference type="InterPro" id="IPR036396">
    <property type="entry name" value="Cyt_P450_sf"/>
</dbReference>
<dbReference type="GO" id="GO:0020037">
    <property type="term" value="F:heme binding"/>
    <property type="evidence" value="ECO:0007669"/>
    <property type="project" value="InterPro"/>
</dbReference>
<reference evidence="14 15" key="1">
    <citation type="journal article" date="2016" name="Mol. Biol. Evol.">
        <title>Comparative Genomics of Early-Diverging Mushroom-Forming Fungi Provides Insights into the Origins of Lignocellulose Decay Capabilities.</title>
        <authorList>
            <person name="Nagy L.G."/>
            <person name="Riley R."/>
            <person name="Tritt A."/>
            <person name="Adam C."/>
            <person name="Daum C."/>
            <person name="Floudas D."/>
            <person name="Sun H."/>
            <person name="Yadav J.S."/>
            <person name="Pangilinan J."/>
            <person name="Larsson K.H."/>
            <person name="Matsuura K."/>
            <person name="Barry K."/>
            <person name="Labutti K."/>
            <person name="Kuo R."/>
            <person name="Ohm R.A."/>
            <person name="Bhattacharya S.S."/>
            <person name="Shirouzu T."/>
            <person name="Yoshinaga Y."/>
            <person name="Martin F.M."/>
            <person name="Grigoriev I.V."/>
            <person name="Hibbett D.S."/>
        </authorList>
    </citation>
    <scope>NUCLEOTIDE SEQUENCE [LARGE SCALE GENOMIC DNA]</scope>
    <source>
        <strain evidence="14 15">HHB10207 ss-3</strain>
    </source>
</reference>
<dbReference type="GO" id="GO:0016020">
    <property type="term" value="C:membrane"/>
    <property type="evidence" value="ECO:0007669"/>
    <property type="project" value="UniProtKB-SubCell"/>
</dbReference>
<dbReference type="EMBL" id="KV428143">
    <property type="protein sequence ID" value="KZT35338.1"/>
    <property type="molecule type" value="Genomic_DNA"/>
</dbReference>
<evidence type="ECO:0000256" key="11">
    <source>
        <dbReference type="ARBA" id="ARBA00023136"/>
    </source>
</evidence>
<evidence type="ECO:0000256" key="1">
    <source>
        <dbReference type="ARBA" id="ARBA00001971"/>
    </source>
</evidence>
<evidence type="ECO:0000256" key="13">
    <source>
        <dbReference type="RuleBase" id="RU000461"/>
    </source>
</evidence>
<dbReference type="Gene3D" id="1.10.630.10">
    <property type="entry name" value="Cytochrome P450"/>
    <property type="match status" value="1"/>
</dbReference>
<evidence type="ECO:0000313" key="14">
    <source>
        <dbReference type="EMBL" id="KZT35338.1"/>
    </source>
</evidence>